<dbReference type="GO" id="GO:0015942">
    <property type="term" value="P:formate metabolic process"/>
    <property type="evidence" value="ECO:0007669"/>
    <property type="project" value="InterPro"/>
</dbReference>
<dbReference type="Pfam" id="PF01568">
    <property type="entry name" value="Molydop_binding"/>
    <property type="match status" value="1"/>
</dbReference>
<dbReference type="InterPro" id="IPR006657">
    <property type="entry name" value="MoPterin_dinucl-bd_dom"/>
</dbReference>
<evidence type="ECO:0000313" key="14">
    <source>
        <dbReference type="Proteomes" id="UP000017081"/>
    </source>
</evidence>
<evidence type="ECO:0000256" key="2">
    <source>
        <dbReference type="ARBA" id="ARBA00022485"/>
    </source>
</evidence>
<feature type="domain" description="4Fe-4S Mo/W bis-MGD-type" evidence="11">
    <location>
        <begin position="215"/>
        <end position="270"/>
    </location>
</feature>
<dbReference type="InterPro" id="IPR009010">
    <property type="entry name" value="Asp_de-COase-like_dom_sf"/>
</dbReference>
<evidence type="ECO:0000256" key="4">
    <source>
        <dbReference type="ARBA" id="ARBA00022723"/>
    </source>
</evidence>
<evidence type="ECO:0000256" key="8">
    <source>
        <dbReference type="ARBA" id="ARBA00023014"/>
    </source>
</evidence>
<dbReference type="InterPro" id="IPR041924">
    <property type="entry name" value="Formate_Dh-H_N"/>
</dbReference>
<dbReference type="AlphaFoldDB" id="U7V540"/>
<comment type="similarity">
    <text evidence="1">In the C-terminal section; belongs to the prokaryotic molybdopterin-containing oxidoreductase family.</text>
</comment>
<dbReference type="PROSITE" id="PS51379">
    <property type="entry name" value="4FE4S_FER_2"/>
    <property type="match status" value="2"/>
</dbReference>
<dbReference type="Gene3D" id="2.40.40.20">
    <property type="match status" value="1"/>
</dbReference>
<keyword evidence="14" id="KW-1185">Reference proteome</keyword>
<dbReference type="InterPro" id="IPR006478">
    <property type="entry name" value="Formate_DH_asu"/>
</dbReference>
<dbReference type="PROSITE" id="PS51085">
    <property type="entry name" value="2FE2S_FER_2"/>
    <property type="match status" value="1"/>
</dbReference>
<dbReference type="InterPro" id="IPR006655">
    <property type="entry name" value="Mopterin_OxRdtase_prok_CS"/>
</dbReference>
<dbReference type="Pfam" id="PF04879">
    <property type="entry name" value="Molybdop_Fe4S4"/>
    <property type="match status" value="1"/>
</dbReference>
<keyword evidence="8" id="KW-0411">Iron-sulfur</keyword>
<dbReference type="InterPro" id="IPR006656">
    <property type="entry name" value="Mopterin_OxRdtase"/>
</dbReference>
<keyword evidence="2" id="KW-0004">4Fe-4S</keyword>
<dbReference type="GO" id="GO:0022904">
    <property type="term" value="P:respiratory electron transport chain"/>
    <property type="evidence" value="ECO:0007669"/>
    <property type="project" value="TreeGrafter"/>
</dbReference>
<evidence type="ECO:0000256" key="7">
    <source>
        <dbReference type="ARBA" id="ARBA00023004"/>
    </source>
</evidence>
<dbReference type="InterPro" id="IPR019574">
    <property type="entry name" value="NADH_UbQ_OxRdtase_Gsu_4Fe4S-bd"/>
</dbReference>
<dbReference type="RefSeq" id="WP_023052055.1">
    <property type="nucleotide sequence ID" value="NZ_CP173065.2"/>
</dbReference>
<dbReference type="SUPFAM" id="SSF50692">
    <property type="entry name" value="ADC-like"/>
    <property type="match status" value="1"/>
</dbReference>
<dbReference type="SUPFAM" id="SSF53706">
    <property type="entry name" value="Formate dehydrogenase/DMSO reductase, domains 1-3"/>
    <property type="match status" value="1"/>
</dbReference>
<dbReference type="GO" id="GO:0046872">
    <property type="term" value="F:metal ion binding"/>
    <property type="evidence" value="ECO:0007669"/>
    <property type="project" value="UniProtKB-KW"/>
</dbReference>
<dbReference type="Gene3D" id="3.40.50.740">
    <property type="match status" value="1"/>
</dbReference>
<dbReference type="PROSITE" id="PS00490">
    <property type="entry name" value="MOLYBDOPTERIN_PROK_2"/>
    <property type="match status" value="1"/>
</dbReference>
<comment type="caution">
    <text evidence="13">The sequence shown here is derived from an EMBL/GenBank/DDBJ whole genome shotgun (WGS) entry which is preliminary data.</text>
</comment>
<dbReference type="InterPro" id="IPR050123">
    <property type="entry name" value="Prok_molybdopt-oxidoreductase"/>
</dbReference>
<dbReference type="CDD" id="cd00207">
    <property type="entry name" value="fer2"/>
    <property type="match status" value="1"/>
</dbReference>
<dbReference type="Gene3D" id="3.30.70.20">
    <property type="match status" value="1"/>
</dbReference>
<evidence type="ECO:0000256" key="6">
    <source>
        <dbReference type="ARBA" id="ARBA00023002"/>
    </source>
</evidence>
<dbReference type="FunFam" id="3.30.70.20:FF:000035">
    <property type="entry name" value="Iron hydrogenase 1"/>
    <property type="match status" value="1"/>
</dbReference>
<dbReference type="InterPro" id="IPR017896">
    <property type="entry name" value="4Fe4S_Fe-S-bd"/>
</dbReference>
<dbReference type="PIRSF" id="PIRSF036643">
    <property type="entry name" value="FDH_alpha"/>
    <property type="match status" value="1"/>
</dbReference>
<accession>U7V540</accession>
<dbReference type="CDD" id="cd02753">
    <property type="entry name" value="MopB_Formate-Dh-H"/>
    <property type="match status" value="1"/>
</dbReference>
<keyword evidence="3" id="KW-0001">2Fe-2S</keyword>
<dbReference type="GO" id="GO:0051539">
    <property type="term" value="F:4 iron, 4 sulfur cluster binding"/>
    <property type="evidence" value="ECO:0007669"/>
    <property type="project" value="UniProtKB-KW"/>
</dbReference>
<keyword evidence="5" id="KW-0677">Repeat</keyword>
<dbReference type="GO" id="GO:0003954">
    <property type="term" value="F:NADH dehydrogenase activity"/>
    <property type="evidence" value="ECO:0007669"/>
    <property type="project" value="TreeGrafter"/>
</dbReference>
<name>U7V540_9FUSO</name>
<evidence type="ECO:0000256" key="1">
    <source>
        <dbReference type="ARBA" id="ARBA00007023"/>
    </source>
</evidence>
<dbReference type="Gene3D" id="3.10.20.740">
    <property type="match status" value="1"/>
</dbReference>
<dbReference type="InterPro" id="IPR036010">
    <property type="entry name" value="2Fe-2S_ferredoxin-like_sf"/>
</dbReference>
<keyword evidence="7" id="KW-0408">Iron</keyword>
<dbReference type="PROSITE" id="PS51839">
    <property type="entry name" value="4FE4S_HC3"/>
    <property type="match status" value="1"/>
</dbReference>
<feature type="domain" description="2Fe-2S ferredoxin-type" evidence="9">
    <location>
        <begin position="1"/>
        <end position="77"/>
    </location>
</feature>
<reference evidence="13 14" key="1">
    <citation type="submission" date="2013-08" db="EMBL/GenBank/DDBJ databases">
        <authorList>
            <person name="Weinstock G."/>
            <person name="Sodergren E."/>
            <person name="Wylie T."/>
            <person name="Fulton L."/>
            <person name="Fulton R."/>
            <person name="Fronick C."/>
            <person name="O'Laughlin M."/>
            <person name="Godfrey J."/>
            <person name="Miner T."/>
            <person name="Herter B."/>
            <person name="Appelbaum E."/>
            <person name="Cordes M."/>
            <person name="Lek S."/>
            <person name="Wollam A."/>
            <person name="Pepin K.H."/>
            <person name="Palsikar V.B."/>
            <person name="Mitreva M."/>
            <person name="Wilson R.K."/>
        </authorList>
    </citation>
    <scope>NUCLEOTIDE SEQUENCE [LARGE SCALE GENOMIC DNA]</scope>
    <source>
        <strain evidence="13 14">ATCC BAA-474</strain>
    </source>
</reference>
<dbReference type="STRING" id="1319815.HMPREF0202_02526"/>
<dbReference type="EMBL" id="AXZF01000134">
    <property type="protein sequence ID" value="ERT66827.1"/>
    <property type="molecule type" value="Genomic_DNA"/>
</dbReference>
<dbReference type="Gene3D" id="3.40.228.10">
    <property type="entry name" value="Dimethylsulfoxide Reductase, domain 2"/>
    <property type="match status" value="1"/>
</dbReference>
<protein>
    <submittedName>
        <fullName evidence="13">Formate dehydrogenase, alpha subunit</fullName>
    </submittedName>
</protein>
<organism evidence="13 14">
    <name type="scientific">Cetobacterium somerae ATCC BAA-474</name>
    <dbReference type="NCBI Taxonomy" id="1319815"/>
    <lineage>
        <taxon>Bacteria</taxon>
        <taxon>Fusobacteriati</taxon>
        <taxon>Fusobacteriota</taxon>
        <taxon>Fusobacteriia</taxon>
        <taxon>Fusobacteriales</taxon>
        <taxon>Fusobacteriaceae</taxon>
        <taxon>Cetobacterium</taxon>
    </lineage>
</organism>
<dbReference type="HOGENOM" id="CLU_000422_4_0_0"/>
<sequence>MVNITINGKNCSVDEKLSVLEILQSLKLEIPTFCRDERSDEKLGICGMCAVSIDGTVTKSCKTIPTEGMVIDTIAPEVISNRRQLLQKYIDNHHVNCLVCQKSGQCKLQEYCYKYGIDKTIPNSLDLLPIDDSNPFFVIDPNKCIGCGKCAQICRNLQCNHALKLKTTNGKMHTWANKADNINSSTCVSCGNCVSFCPTAGLLPKYKHQFRHWETKIVKTTCGYCGVGCQINFEVKDNTIVEAHPALVKPNVGLLCVKGKFGFSYVNHPERLTHPLIKENGVFRKASWNEALSLITKKLSDTMKNYGGEAIGAFSSGKCTNEENYLFQKFFRGVVKTNNVDHCSRLCHSSSSAALGKTLGYGAMSNSVHEGFDSKVVLISGENIRETHPVLGTKVKHAVQKGAKLIIIDIRDIDLSEIADVFLKINPGTDIALVNAMVNVIISERLYNKKYIDENTEGFEALKESVKDYTPEYAEKICGVSKDDVIKAARIYSSDVATTYLGMGNTQHINGSDNVTALSNLALICGNVGKERGGVNPLRGQNNAQGACDMGAFPDIYSGYQKVDDPKVKEKMEKFWNVENLSPFAGITVVEMIDKISKNEMKFLYVMGENPLMTDPNLNHVRSALKNLDLLVVQDIFLTETAAMADVVLPATCFAEKIGTFVNTGRRVQRVRQVVTPPGEVKMDLDIILELMDRMGYKQINRTPETIFNELCEVTPLYSGLSYSLIEDEGVQWPVINGVGTEFLYEDLSNLKRKFSLIPVELVNSIEVVNDEYPYYLSTGRVLYQYHTRSMSGRVDGLNEKCPEPYAEMNSNLLEKISKKDGDMITIKSRRGEITLKIKIREGVKDGVVFVPFHFSSALVNELTGSEFLEPISKTPEYKICPVKLI</sequence>
<evidence type="ECO:0000313" key="13">
    <source>
        <dbReference type="EMBL" id="ERT66827.1"/>
    </source>
</evidence>
<dbReference type="Pfam" id="PF13237">
    <property type="entry name" value="Fer4_10"/>
    <property type="match status" value="1"/>
</dbReference>
<dbReference type="GO" id="GO:0043546">
    <property type="term" value="F:molybdopterin cofactor binding"/>
    <property type="evidence" value="ECO:0007669"/>
    <property type="project" value="InterPro"/>
</dbReference>
<evidence type="ECO:0000256" key="5">
    <source>
        <dbReference type="ARBA" id="ARBA00022737"/>
    </source>
</evidence>
<dbReference type="InterPro" id="IPR017900">
    <property type="entry name" value="4Fe4S_Fe_S_CS"/>
</dbReference>
<dbReference type="NCBIfam" id="TIGR01591">
    <property type="entry name" value="Fdh-alpha"/>
    <property type="match status" value="1"/>
</dbReference>
<dbReference type="GO" id="GO:0051537">
    <property type="term" value="F:2 iron, 2 sulfur cluster binding"/>
    <property type="evidence" value="ECO:0007669"/>
    <property type="project" value="UniProtKB-KW"/>
</dbReference>
<dbReference type="Gene3D" id="2.20.25.90">
    <property type="entry name" value="ADC-like domains"/>
    <property type="match status" value="1"/>
</dbReference>
<dbReference type="SUPFAM" id="SSF54862">
    <property type="entry name" value="4Fe-4S ferredoxins"/>
    <property type="match status" value="1"/>
</dbReference>
<evidence type="ECO:0000256" key="3">
    <source>
        <dbReference type="ARBA" id="ARBA00022714"/>
    </source>
</evidence>
<proteinExistence type="inferred from homology"/>
<evidence type="ECO:0000259" key="9">
    <source>
        <dbReference type="PROSITE" id="PS51085"/>
    </source>
</evidence>
<keyword evidence="6" id="KW-0560">Oxidoreductase</keyword>
<dbReference type="SMART" id="SM00929">
    <property type="entry name" value="NADH-G_4Fe-4S_3"/>
    <property type="match status" value="1"/>
</dbReference>
<dbReference type="SMART" id="SM00926">
    <property type="entry name" value="Molybdop_Fe4S4"/>
    <property type="match status" value="1"/>
</dbReference>
<feature type="domain" description="4Fe-4S His(Cys)3-ligated-type" evidence="12">
    <location>
        <begin position="77"/>
        <end position="116"/>
    </location>
</feature>
<evidence type="ECO:0000259" key="11">
    <source>
        <dbReference type="PROSITE" id="PS51669"/>
    </source>
</evidence>
<dbReference type="PROSITE" id="PS51669">
    <property type="entry name" value="4FE4S_MOW_BIS_MGD"/>
    <property type="match status" value="1"/>
</dbReference>
<dbReference type="PROSITE" id="PS00198">
    <property type="entry name" value="4FE4S_FER_1"/>
    <property type="match status" value="1"/>
</dbReference>
<dbReference type="GO" id="GO:0008863">
    <property type="term" value="F:formate dehydrogenase (NAD+) activity"/>
    <property type="evidence" value="ECO:0007669"/>
    <property type="project" value="InterPro"/>
</dbReference>
<dbReference type="PANTHER" id="PTHR43105">
    <property type="entry name" value="RESPIRATORY NITRATE REDUCTASE"/>
    <property type="match status" value="1"/>
</dbReference>
<dbReference type="InterPro" id="IPR006963">
    <property type="entry name" value="Mopterin_OxRdtase_4Fe-4S_dom"/>
</dbReference>
<feature type="domain" description="4Fe-4S ferredoxin-type" evidence="10">
    <location>
        <begin position="178"/>
        <end position="207"/>
    </location>
</feature>
<feature type="domain" description="4Fe-4S ferredoxin-type" evidence="10">
    <location>
        <begin position="135"/>
        <end position="154"/>
    </location>
</feature>
<dbReference type="SUPFAM" id="SSF54292">
    <property type="entry name" value="2Fe-2S ferredoxin-like"/>
    <property type="match status" value="1"/>
</dbReference>
<gene>
    <name evidence="13" type="ORF">HMPREF0202_02526</name>
</gene>
<dbReference type="Proteomes" id="UP000017081">
    <property type="component" value="Unassembled WGS sequence"/>
</dbReference>
<dbReference type="PATRIC" id="fig|1319815.3.peg.2420"/>
<keyword evidence="4" id="KW-0479">Metal-binding</keyword>
<evidence type="ECO:0000259" key="12">
    <source>
        <dbReference type="PROSITE" id="PS51839"/>
    </source>
</evidence>
<dbReference type="Pfam" id="PF13510">
    <property type="entry name" value="Fer2_4"/>
    <property type="match status" value="1"/>
</dbReference>
<dbReference type="GO" id="GO:0016020">
    <property type="term" value="C:membrane"/>
    <property type="evidence" value="ECO:0007669"/>
    <property type="project" value="TreeGrafter"/>
</dbReference>
<dbReference type="eggNOG" id="COG3383">
    <property type="taxonomic scope" value="Bacteria"/>
</dbReference>
<dbReference type="InterPro" id="IPR001041">
    <property type="entry name" value="2Fe-2S_ferredoxin-type"/>
</dbReference>
<dbReference type="Pfam" id="PF00384">
    <property type="entry name" value="Molybdopterin"/>
    <property type="match status" value="1"/>
</dbReference>
<dbReference type="PANTHER" id="PTHR43105:SF14">
    <property type="entry name" value="FORMATE DEHYDROGENASE H"/>
    <property type="match status" value="1"/>
</dbReference>
<evidence type="ECO:0000259" key="10">
    <source>
        <dbReference type="PROSITE" id="PS51379"/>
    </source>
</evidence>
<dbReference type="Pfam" id="PF10588">
    <property type="entry name" value="NADH-G_4Fe-4S_3"/>
    <property type="match status" value="1"/>
</dbReference>